<sequence>MNSMQQPDPSSQTQPAMLPDAPVALLRLSAEACLVACNRAGLDVLGKTAAELQGAPASVLWGLSAADLVGEEGVWAAPGDGAARALCARP</sequence>
<name>A0ABD7SAK9_XANVA</name>
<dbReference type="EMBL" id="VOCK01000014">
    <property type="protein sequence ID" value="TWQ53227.1"/>
    <property type="molecule type" value="Genomic_DNA"/>
</dbReference>
<evidence type="ECO:0000313" key="2">
    <source>
        <dbReference type="Proteomes" id="UP000320455"/>
    </source>
</evidence>
<accession>A0ABD7SAK9</accession>
<evidence type="ECO:0008006" key="3">
    <source>
        <dbReference type="Google" id="ProtNLM"/>
    </source>
</evidence>
<protein>
    <recommendedName>
        <fullName evidence="3">PAS domain-containing protein</fullName>
    </recommendedName>
</protein>
<dbReference type="Proteomes" id="UP000320455">
    <property type="component" value="Unassembled WGS sequence"/>
</dbReference>
<keyword evidence="2" id="KW-1185">Reference proteome</keyword>
<proteinExistence type="predicted"/>
<comment type="caution">
    <text evidence="1">The sequence shown here is derived from an EMBL/GenBank/DDBJ whole genome shotgun (WGS) entry which is preliminary data.</text>
</comment>
<evidence type="ECO:0000313" key="1">
    <source>
        <dbReference type="EMBL" id="TWQ53227.1"/>
    </source>
</evidence>
<organism evidence="1 2">
    <name type="scientific">Xanthomonas vasicola</name>
    <dbReference type="NCBI Taxonomy" id="56459"/>
    <lineage>
        <taxon>Bacteria</taxon>
        <taxon>Pseudomonadati</taxon>
        <taxon>Pseudomonadota</taxon>
        <taxon>Gammaproteobacteria</taxon>
        <taxon>Lysobacterales</taxon>
        <taxon>Lysobacteraceae</taxon>
        <taxon>Xanthomonas</taxon>
    </lineage>
</organism>
<reference evidence="2" key="1">
    <citation type="journal article" date="2020" name="Phytopathology">
        <title>Genomic acquisitions in emerging populations of Xanthomonas vasicola pv. vasculorum infecting corn in the U.S. and Argentina.</title>
        <authorList>
            <person name="Perez-Quintero A.L."/>
        </authorList>
    </citation>
    <scope>NUCLEOTIDE SEQUENCE [LARGE SCALE GENOMIC DNA]</scope>
    <source>
        <strain evidence="2">Xvh-L</strain>
    </source>
</reference>
<gene>
    <name evidence="1" type="ORF">FQK01_10935</name>
</gene>
<dbReference type="AlphaFoldDB" id="A0ABD7SAK9"/>